<gene>
    <name evidence="2" type="ORF">I602_752</name>
    <name evidence="3" type="ORF">SAMN05444353_1027</name>
</gene>
<sequence length="319" mass="37736">MRFYFALLMVLILFFSCSNKNESQIDVSNIKVDYTTKRFDIDFYSANEETLIDVKEEYPYLFPESLSDSLAFSKINDEQERELFSESQLFYKNLDNLEKDLTSLFKHVKYYYPTFKSPKVITMLSNIDYDNRVIYADSLLLISLDAYLGKNHRYYNDFPDYIKETNTEKHISIDVANALIDAQMPSTIQRRFVDKIIDKGKKAYLLDMYLPNVSDAVKMGYTPEKLNWAKTNEEQVWMYFIEKNLLFNTNAKLNQRFIENAPFSKFYTAEDKFTPGRIGVWLGWQIVASYMQHNDVSLQELLKKDPDEIFNKSKYKPKK</sequence>
<accession>A0A0M9CF05</accession>
<keyword evidence="5" id="KW-1185">Reference proteome</keyword>
<feature type="chain" id="PRO_5005833339" evidence="1">
    <location>
        <begin position="21"/>
        <end position="319"/>
    </location>
</feature>
<dbReference type="Proteomes" id="UP000183071">
    <property type="component" value="Unassembled WGS sequence"/>
</dbReference>
<dbReference type="PROSITE" id="PS51257">
    <property type="entry name" value="PROKAR_LIPOPROTEIN"/>
    <property type="match status" value="1"/>
</dbReference>
<dbReference type="NCBIfam" id="TIGR03514">
    <property type="entry name" value="GldB_lipo"/>
    <property type="match status" value="1"/>
</dbReference>
<reference evidence="2 4" key="1">
    <citation type="submission" date="2015-07" db="EMBL/GenBank/DDBJ databases">
        <title>Genome of Polaribacter dokdonenesis DSW-5, isolated from seawater off Dokdo in Korea.</title>
        <authorList>
            <person name="Yoon K."/>
            <person name="Song J.Y."/>
            <person name="Kim J.F."/>
        </authorList>
    </citation>
    <scope>NUCLEOTIDE SEQUENCE [LARGE SCALE GENOMIC DNA]</scope>
    <source>
        <strain evidence="2 4">DSW-5</strain>
    </source>
</reference>
<evidence type="ECO:0000313" key="5">
    <source>
        <dbReference type="Proteomes" id="UP000183071"/>
    </source>
</evidence>
<dbReference type="AlphaFoldDB" id="A0A0M9CF05"/>
<organism evidence="2 4">
    <name type="scientific">Polaribacter dokdonensis DSW-5</name>
    <dbReference type="NCBI Taxonomy" id="1300348"/>
    <lineage>
        <taxon>Bacteria</taxon>
        <taxon>Pseudomonadati</taxon>
        <taxon>Bacteroidota</taxon>
        <taxon>Flavobacteriia</taxon>
        <taxon>Flavobacteriales</taxon>
        <taxon>Flavobacteriaceae</taxon>
    </lineage>
</organism>
<protein>
    <submittedName>
        <fullName evidence="2">Gliding motility protein GldB</fullName>
    </submittedName>
    <submittedName>
        <fullName evidence="3">Protein involved in gliding motility GldB</fullName>
    </submittedName>
</protein>
<dbReference type="EMBL" id="LGBR01000001">
    <property type="protein sequence ID" value="KOY51192.1"/>
    <property type="molecule type" value="Genomic_DNA"/>
</dbReference>
<dbReference type="OrthoDB" id="976022at2"/>
<dbReference type="Pfam" id="PF25594">
    <property type="entry name" value="GldB_lipo"/>
    <property type="match status" value="1"/>
</dbReference>
<dbReference type="InterPro" id="IPR019853">
    <property type="entry name" value="GldB-like"/>
</dbReference>
<dbReference type="EMBL" id="FNUE01000001">
    <property type="protein sequence ID" value="SEE16753.1"/>
    <property type="molecule type" value="Genomic_DNA"/>
</dbReference>
<evidence type="ECO:0000313" key="2">
    <source>
        <dbReference type="EMBL" id="KOY51192.1"/>
    </source>
</evidence>
<evidence type="ECO:0000313" key="3">
    <source>
        <dbReference type="EMBL" id="SEE16753.1"/>
    </source>
</evidence>
<dbReference type="Proteomes" id="UP000037716">
    <property type="component" value="Unassembled WGS sequence"/>
</dbReference>
<evidence type="ECO:0000313" key="4">
    <source>
        <dbReference type="Proteomes" id="UP000037716"/>
    </source>
</evidence>
<evidence type="ECO:0000256" key="1">
    <source>
        <dbReference type="SAM" id="SignalP"/>
    </source>
</evidence>
<proteinExistence type="predicted"/>
<reference evidence="3 5" key="2">
    <citation type="submission" date="2016-10" db="EMBL/GenBank/DDBJ databases">
        <authorList>
            <person name="Varghese N."/>
            <person name="Submissions S."/>
        </authorList>
    </citation>
    <scope>NUCLEOTIDE SEQUENCE [LARGE SCALE GENOMIC DNA]</scope>
    <source>
        <strain evidence="3 5">DSW-5</strain>
    </source>
</reference>
<name>A0A0M9CF05_9FLAO</name>
<comment type="caution">
    <text evidence="2">The sequence shown here is derived from an EMBL/GenBank/DDBJ whole genome shotgun (WGS) entry which is preliminary data.</text>
</comment>
<keyword evidence="1" id="KW-0732">Signal</keyword>
<dbReference type="PATRIC" id="fig|1300348.6.peg.751"/>
<dbReference type="RefSeq" id="WP_053973404.1">
    <property type="nucleotide sequence ID" value="NZ_FNUE01000001.1"/>
</dbReference>
<dbReference type="STRING" id="1300348.I602_752"/>
<feature type="signal peptide" evidence="1">
    <location>
        <begin position="1"/>
        <end position="20"/>
    </location>
</feature>